<dbReference type="PANTHER" id="PTHR30069:SF46">
    <property type="entry name" value="OAR PROTEIN"/>
    <property type="match status" value="1"/>
</dbReference>
<keyword evidence="8" id="KW-0732">Signal</keyword>
<name>A0A845AAF2_9SPHN</name>
<dbReference type="Gene3D" id="2.60.40.1120">
    <property type="entry name" value="Carboxypeptidase-like, regulatory domain"/>
    <property type="match status" value="1"/>
</dbReference>
<evidence type="ECO:0000256" key="3">
    <source>
        <dbReference type="ARBA" id="ARBA00022452"/>
    </source>
</evidence>
<dbReference type="InterPro" id="IPR039426">
    <property type="entry name" value="TonB-dep_rcpt-like"/>
</dbReference>
<dbReference type="RefSeq" id="WP_160738749.1">
    <property type="nucleotide sequence ID" value="NZ_WTYQ01000002.1"/>
</dbReference>
<evidence type="ECO:0000256" key="5">
    <source>
        <dbReference type="ARBA" id="ARBA00023136"/>
    </source>
</evidence>
<dbReference type="GO" id="GO:0030246">
    <property type="term" value="F:carbohydrate binding"/>
    <property type="evidence" value="ECO:0007669"/>
    <property type="project" value="InterPro"/>
</dbReference>
<dbReference type="PANTHER" id="PTHR30069">
    <property type="entry name" value="TONB-DEPENDENT OUTER MEMBRANE RECEPTOR"/>
    <property type="match status" value="1"/>
</dbReference>
<feature type="chain" id="PRO_5032885861" evidence="8">
    <location>
        <begin position="33"/>
        <end position="1001"/>
    </location>
</feature>
<dbReference type="EMBL" id="WTYQ01000002">
    <property type="protein sequence ID" value="MXP25526.1"/>
    <property type="molecule type" value="Genomic_DNA"/>
</dbReference>
<gene>
    <name evidence="10" type="ORF">GRI39_05650</name>
</gene>
<protein>
    <submittedName>
        <fullName evidence="10">TonB-dependent receptor</fullName>
    </submittedName>
</protein>
<evidence type="ECO:0000256" key="4">
    <source>
        <dbReference type="ARBA" id="ARBA00022692"/>
    </source>
</evidence>
<keyword evidence="2" id="KW-0813">Transport</keyword>
<evidence type="ECO:0000256" key="7">
    <source>
        <dbReference type="SAM" id="MobiDB-lite"/>
    </source>
</evidence>
<dbReference type="AlphaFoldDB" id="A0A845AAF2"/>
<comment type="caution">
    <text evidence="10">The sequence shown here is derived from an EMBL/GenBank/DDBJ whole genome shotgun (WGS) entry which is preliminary data.</text>
</comment>
<evidence type="ECO:0000256" key="6">
    <source>
        <dbReference type="ARBA" id="ARBA00023237"/>
    </source>
</evidence>
<accession>A0A845AAF2</accession>
<dbReference type="InterPro" id="IPR057601">
    <property type="entry name" value="Oar-like_b-barrel"/>
</dbReference>
<evidence type="ECO:0000256" key="8">
    <source>
        <dbReference type="SAM" id="SignalP"/>
    </source>
</evidence>
<dbReference type="Proteomes" id="UP000460561">
    <property type="component" value="Unassembled WGS sequence"/>
</dbReference>
<dbReference type="InterPro" id="IPR036942">
    <property type="entry name" value="Beta-barrel_TonB_sf"/>
</dbReference>
<dbReference type="OrthoDB" id="9768147at2"/>
<evidence type="ECO:0000256" key="2">
    <source>
        <dbReference type="ARBA" id="ARBA00022448"/>
    </source>
</evidence>
<comment type="subcellular location">
    <subcellularLocation>
        <location evidence="1">Cell outer membrane</location>
        <topology evidence="1">Multi-pass membrane protein</topology>
    </subcellularLocation>
</comment>
<keyword evidence="5" id="KW-0472">Membrane</keyword>
<evidence type="ECO:0000313" key="10">
    <source>
        <dbReference type="EMBL" id="MXP25526.1"/>
    </source>
</evidence>
<dbReference type="GO" id="GO:0009279">
    <property type="term" value="C:cell outer membrane"/>
    <property type="evidence" value="ECO:0007669"/>
    <property type="project" value="UniProtKB-SubCell"/>
</dbReference>
<keyword evidence="3" id="KW-1134">Transmembrane beta strand</keyword>
<feature type="domain" description="TonB-dependent transporter Oar-like beta-barrel" evidence="9">
    <location>
        <begin position="365"/>
        <end position="886"/>
    </location>
</feature>
<feature type="signal peptide" evidence="8">
    <location>
        <begin position="1"/>
        <end position="32"/>
    </location>
</feature>
<feature type="compositionally biased region" description="Low complexity" evidence="7">
    <location>
        <begin position="125"/>
        <end position="145"/>
    </location>
</feature>
<sequence length="1001" mass="109916">MQNKNRNTNVLKSNTLRLAALMASVALPVALAAPVHAQVGQASLRGTVTAPADNPAQQITIVEVNTGSRRTTTISPQGTYNFASLSPGTYRLEIALQNGTRTTDTITLQVGQSGALNIDLTRANSTTPDQASDTSSTSDDSGADAGNQIVVVGSQLRTMEGGEVGATITQRLIDTLPQNNRNFLAFADLAPGVSLETGANGNVKIQGGAQGSASVNVFIDGVGQKDYVLKSGITGQDSSNGNPFPQSAIGEYRVISSNYKAEFDQVSSVAITAVTKSGTNEFHGDTFFDFTNQSLRAKTPLEKRDNKDKTKTRDMQFGASLGGPIIKDVAHFFVAYEGKRNVVPVEVTPANGLSISDYPTDLQSAFGNYNRTFNEDLYFGKVDIEPTDADLIEASIKVRKESGENWNSGQTAPGRITSNDVDEKRALLRYQHTEDSWINDIKLSYEDVKWAPTPKSFGNGFILQNDNQDTLLSYGASPNYQRKGQKGWTLQDDFTYTGLEGHTFQVGVKAKWIKLDARQLNNTNPQFTYNMDYSLDVPWRVQFGVPVDGTAGGSVKSDNFQLGLYAQDDWEVTDRLTLNLGLRWDYERTPSYLDYKTPDAIVNALSPENYPNLVNADYNINDFISTGKERKAFKGAFQPRIGFSYALDEDHRFTLFGGYGRSYDRSQFDYIQLERSNSTFKTLTYLFNNGDPKHECAGSNCVAWDPAYLTSLAPLATSALGGGGEIDLLNNDLKTPYSDQFSLGVRGKFGLWHPEIGFSHIESHDGFVWLLGNRRPDGTFFAPGSTFNTQPWGFAPNGYGSIILGTNGLETSADSAYLKLDKTYTASSPWSLNFTYTYTEATENRKYGEVYSLDYPSIKDYPILRSAGVSKHRVVMAGSVDLPYGFTASTKIQLRSPPYVYGTNDTGPLITEGNNKHPFIIGDWWSYRQVDFALSKSIPMRFVSEDTAIRVRLDVLNVFNTANFTSYNGDGRSPDFGNLDNSYQTGGYPPRTVKLSAGLSF</sequence>
<keyword evidence="6" id="KW-0998">Cell outer membrane</keyword>
<reference evidence="10 11" key="1">
    <citation type="submission" date="2019-12" db="EMBL/GenBank/DDBJ databases">
        <title>Genomic-based taxomic classification of the family Erythrobacteraceae.</title>
        <authorList>
            <person name="Xu L."/>
        </authorList>
    </citation>
    <scope>NUCLEOTIDE SEQUENCE [LARGE SCALE GENOMIC DNA]</scope>
    <source>
        <strain evidence="10 11">DSM 18604</strain>
    </source>
</reference>
<dbReference type="Gene3D" id="2.40.170.20">
    <property type="entry name" value="TonB-dependent receptor, beta-barrel domain"/>
    <property type="match status" value="1"/>
</dbReference>
<dbReference type="Pfam" id="PF13620">
    <property type="entry name" value="CarboxypepD_reg"/>
    <property type="match status" value="1"/>
</dbReference>
<keyword evidence="10" id="KW-0675">Receptor</keyword>
<feature type="domain" description="TonB-dependent transporter Oar-like beta-barrel" evidence="9">
    <location>
        <begin position="274"/>
        <end position="342"/>
    </location>
</feature>
<organism evidence="10 11">
    <name type="scientific">Altericroceibacterium indicum</name>
    <dbReference type="NCBI Taxonomy" id="374177"/>
    <lineage>
        <taxon>Bacteria</taxon>
        <taxon>Pseudomonadati</taxon>
        <taxon>Pseudomonadota</taxon>
        <taxon>Alphaproteobacteria</taxon>
        <taxon>Sphingomonadales</taxon>
        <taxon>Erythrobacteraceae</taxon>
        <taxon>Altericroceibacterium</taxon>
    </lineage>
</organism>
<dbReference type="Pfam" id="PF25183">
    <property type="entry name" value="OMP_b-brl_4"/>
    <property type="match status" value="2"/>
</dbReference>
<evidence type="ECO:0000259" key="9">
    <source>
        <dbReference type="Pfam" id="PF25183"/>
    </source>
</evidence>
<dbReference type="GO" id="GO:0044718">
    <property type="term" value="P:siderophore transmembrane transport"/>
    <property type="evidence" value="ECO:0007669"/>
    <property type="project" value="TreeGrafter"/>
</dbReference>
<dbReference type="SUPFAM" id="SSF56935">
    <property type="entry name" value="Porins"/>
    <property type="match status" value="1"/>
</dbReference>
<evidence type="ECO:0000256" key="1">
    <source>
        <dbReference type="ARBA" id="ARBA00004571"/>
    </source>
</evidence>
<evidence type="ECO:0000313" key="11">
    <source>
        <dbReference type="Proteomes" id="UP000460561"/>
    </source>
</evidence>
<keyword evidence="4" id="KW-0812">Transmembrane</keyword>
<feature type="region of interest" description="Disordered" evidence="7">
    <location>
        <begin position="121"/>
        <end position="145"/>
    </location>
</feature>
<dbReference type="GO" id="GO:0015344">
    <property type="term" value="F:siderophore uptake transmembrane transporter activity"/>
    <property type="evidence" value="ECO:0007669"/>
    <property type="project" value="TreeGrafter"/>
</dbReference>
<dbReference type="InterPro" id="IPR013784">
    <property type="entry name" value="Carb-bd-like_fold"/>
</dbReference>
<dbReference type="SUPFAM" id="SSF49452">
    <property type="entry name" value="Starch-binding domain-like"/>
    <property type="match status" value="1"/>
</dbReference>
<keyword evidence="11" id="KW-1185">Reference proteome</keyword>
<proteinExistence type="predicted"/>